<evidence type="ECO:0000256" key="1">
    <source>
        <dbReference type="ARBA" id="ARBA00022723"/>
    </source>
</evidence>
<evidence type="ECO:0000313" key="3">
    <source>
        <dbReference type="EMBL" id="MDV6270487.1"/>
    </source>
</evidence>
<evidence type="ECO:0000313" key="4">
    <source>
        <dbReference type="Proteomes" id="UP001185927"/>
    </source>
</evidence>
<reference evidence="3 4" key="1">
    <citation type="submission" date="2023-10" db="EMBL/GenBank/DDBJ databases">
        <title>Development of a sustainable strategy for remediation of hydrocarbon-contaminated territories based on the waste exchange concept.</title>
        <authorList>
            <person name="Krivoruchko A."/>
        </authorList>
    </citation>
    <scope>NUCLEOTIDE SEQUENCE [LARGE SCALE GENOMIC DNA]</scope>
    <source>
        <strain evidence="3 4">IEGM 1203</strain>
    </source>
</reference>
<dbReference type="RefSeq" id="WP_317545003.1">
    <property type="nucleotide sequence ID" value="NZ_JAWLKB010000019.1"/>
</dbReference>
<dbReference type="PROSITE" id="PS51819">
    <property type="entry name" value="VOC"/>
    <property type="match status" value="2"/>
</dbReference>
<dbReference type="PANTHER" id="PTHR43048:SF3">
    <property type="entry name" value="METHYLMALONYL-COA EPIMERASE, MITOCHONDRIAL"/>
    <property type="match status" value="1"/>
</dbReference>
<feature type="domain" description="VOC" evidence="2">
    <location>
        <begin position="22"/>
        <end position="153"/>
    </location>
</feature>
<dbReference type="Proteomes" id="UP001185927">
    <property type="component" value="Unassembled WGS sequence"/>
</dbReference>
<protein>
    <recommendedName>
        <fullName evidence="2">VOC domain-containing protein</fullName>
    </recommendedName>
</protein>
<gene>
    <name evidence="3" type="ORF">R3Q16_28045</name>
</gene>
<organism evidence="3 4">
    <name type="scientific">Rhodococcus globerulus</name>
    <dbReference type="NCBI Taxonomy" id="33008"/>
    <lineage>
        <taxon>Bacteria</taxon>
        <taxon>Bacillati</taxon>
        <taxon>Actinomycetota</taxon>
        <taxon>Actinomycetes</taxon>
        <taxon>Mycobacteriales</taxon>
        <taxon>Nocardiaceae</taxon>
        <taxon>Rhodococcus</taxon>
    </lineage>
</organism>
<evidence type="ECO:0000259" key="2">
    <source>
        <dbReference type="PROSITE" id="PS51819"/>
    </source>
</evidence>
<feature type="domain" description="VOC" evidence="2">
    <location>
        <begin position="188"/>
        <end position="320"/>
    </location>
</feature>
<dbReference type="InterPro" id="IPR051785">
    <property type="entry name" value="MMCE/EMCE_epimerase"/>
</dbReference>
<keyword evidence="1" id="KW-0479">Metal-binding</keyword>
<name>A0ABU4C1W1_RHOGO</name>
<proteinExistence type="predicted"/>
<sequence>MSENTRSIVNAQARERDFRVKMIYHPVLHVVDLDEAEDFYRRVFGRSSTPLASVRKAPPKPNHSIDHSIFTSVGDVLIDSLDPKRYITGGVQRPAVEQGHLQTFGWYIEGMPELYRELKHQGIRVTNSQDEIAEGDELPMAGPIPHFHTLPVDAGIRYYFFPLFPFKPDLRLTPDWSIPVVSEDDPLGIEYCSHHTVLTDNPNRAHKFVVDVLGGTVIHEGHDNVRCVTGSYVHLADAILQYAAPDADSAAQADLAANGADDVYHAITWKVVDIDRVERHVEAQGLRILTRTDDTIITDPSTSLGVPWGFTTKRVPGDPR</sequence>
<dbReference type="EMBL" id="JAWLKB010000019">
    <property type="protein sequence ID" value="MDV6270487.1"/>
    <property type="molecule type" value="Genomic_DNA"/>
</dbReference>
<dbReference type="InterPro" id="IPR029068">
    <property type="entry name" value="Glyas_Bleomycin-R_OHBP_Dase"/>
</dbReference>
<comment type="caution">
    <text evidence="3">The sequence shown here is derived from an EMBL/GenBank/DDBJ whole genome shotgun (WGS) entry which is preliminary data.</text>
</comment>
<dbReference type="InterPro" id="IPR037523">
    <property type="entry name" value="VOC_core"/>
</dbReference>
<dbReference type="SUPFAM" id="SSF54593">
    <property type="entry name" value="Glyoxalase/Bleomycin resistance protein/Dihydroxybiphenyl dioxygenase"/>
    <property type="match status" value="1"/>
</dbReference>
<accession>A0ABU4C1W1</accession>
<dbReference type="Gene3D" id="3.10.180.10">
    <property type="entry name" value="2,3-Dihydroxybiphenyl 1,2-Dioxygenase, domain 1"/>
    <property type="match status" value="2"/>
</dbReference>
<dbReference type="PANTHER" id="PTHR43048">
    <property type="entry name" value="METHYLMALONYL-COA EPIMERASE"/>
    <property type="match status" value="1"/>
</dbReference>
<keyword evidence="4" id="KW-1185">Reference proteome</keyword>